<evidence type="ECO:0000313" key="1">
    <source>
        <dbReference type="EMBL" id="RVX67804.1"/>
    </source>
</evidence>
<dbReference type="EMBL" id="NAJM01000044">
    <property type="protein sequence ID" value="RVX67804.1"/>
    <property type="molecule type" value="Genomic_DNA"/>
</dbReference>
<organism evidence="1 2">
    <name type="scientific">Exophiala mesophila</name>
    <name type="common">Black yeast-like fungus</name>
    <dbReference type="NCBI Taxonomy" id="212818"/>
    <lineage>
        <taxon>Eukaryota</taxon>
        <taxon>Fungi</taxon>
        <taxon>Dikarya</taxon>
        <taxon>Ascomycota</taxon>
        <taxon>Pezizomycotina</taxon>
        <taxon>Eurotiomycetes</taxon>
        <taxon>Chaetothyriomycetidae</taxon>
        <taxon>Chaetothyriales</taxon>
        <taxon>Herpotrichiellaceae</taxon>
        <taxon>Exophiala</taxon>
    </lineage>
</organism>
<sequence>MFIIFGNLNFAPGRHNDWWDAFAPLGEHVWKNEADSTLTYYFGVPPEYAKDISAANQTLAFEIYGKREDLYTTHFNSAAMGNFLKATAPTMTTGLDLTHFEDVQGSFLDKPGDKRECAVIYDSKIKCHAGKRDVVLERLSALAKEIEAKLDDTWTFMVLKSLDNDTDVRIFQRYGTWKGLEEQESFKPRLDAFFASKEDIAAMEGRAFVPNGKGWLHR</sequence>
<reference evidence="1 2" key="1">
    <citation type="submission" date="2017-03" db="EMBL/GenBank/DDBJ databases">
        <title>Genomes of endolithic fungi from Antarctica.</title>
        <authorList>
            <person name="Coleine C."/>
            <person name="Masonjones S."/>
            <person name="Stajich J.E."/>
        </authorList>
    </citation>
    <scope>NUCLEOTIDE SEQUENCE [LARGE SCALE GENOMIC DNA]</scope>
    <source>
        <strain evidence="1 2">CCFEE 6314</strain>
    </source>
</reference>
<gene>
    <name evidence="1" type="ORF">B0A52_07732</name>
</gene>
<dbReference type="Proteomes" id="UP000288859">
    <property type="component" value="Unassembled WGS sequence"/>
</dbReference>
<proteinExistence type="predicted"/>
<evidence type="ECO:0000313" key="2">
    <source>
        <dbReference type="Proteomes" id="UP000288859"/>
    </source>
</evidence>
<accession>A0A438MVL1</accession>
<comment type="caution">
    <text evidence="1">The sequence shown here is derived from an EMBL/GenBank/DDBJ whole genome shotgun (WGS) entry which is preliminary data.</text>
</comment>
<dbReference type="AlphaFoldDB" id="A0A438MVL1"/>
<evidence type="ECO:0008006" key="3">
    <source>
        <dbReference type="Google" id="ProtNLM"/>
    </source>
</evidence>
<name>A0A438MVL1_EXOME</name>
<dbReference type="OrthoDB" id="5328688at2759"/>
<protein>
    <recommendedName>
        <fullName evidence="3">ABM domain-containing protein</fullName>
    </recommendedName>
</protein>
<dbReference type="Gene3D" id="3.30.70.100">
    <property type="match status" value="1"/>
</dbReference>